<dbReference type="AlphaFoldDB" id="A0A1T4KX20"/>
<dbReference type="STRING" id="180163.SAMN02745174_00637"/>
<evidence type="ECO:0000259" key="1">
    <source>
        <dbReference type="Pfam" id="PF01693"/>
    </source>
</evidence>
<dbReference type="OrthoDB" id="9811552at2"/>
<dbReference type="Proteomes" id="UP000191153">
    <property type="component" value="Unassembled WGS sequence"/>
</dbReference>
<reference evidence="2 3" key="1">
    <citation type="submission" date="2017-02" db="EMBL/GenBank/DDBJ databases">
        <authorList>
            <person name="Peterson S.W."/>
        </authorList>
    </citation>
    <scope>NUCLEOTIDE SEQUENCE [LARGE SCALE GENOMIC DNA]</scope>
    <source>
        <strain evidence="2 3">ATCC 700028</strain>
    </source>
</reference>
<dbReference type="InterPro" id="IPR037056">
    <property type="entry name" value="RNase_H1_N_sf"/>
</dbReference>
<dbReference type="InterPro" id="IPR011320">
    <property type="entry name" value="RNase_H1_N"/>
</dbReference>
<dbReference type="EMBL" id="FUWX01000005">
    <property type="protein sequence ID" value="SJZ46941.1"/>
    <property type="molecule type" value="Genomic_DNA"/>
</dbReference>
<organism evidence="2 3">
    <name type="scientific">Cetobacterium ceti</name>
    <dbReference type="NCBI Taxonomy" id="180163"/>
    <lineage>
        <taxon>Bacteria</taxon>
        <taxon>Fusobacteriati</taxon>
        <taxon>Fusobacteriota</taxon>
        <taxon>Fusobacteriia</taxon>
        <taxon>Fusobacteriales</taxon>
        <taxon>Fusobacteriaceae</taxon>
        <taxon>Cetobacterium</taxon>
    </lineage>
</organism>
<proteinExistence type="predicted"/>
<dbReference type="InterPro" id="IPR036397">
    <property type="entry name" value="RNaseH_sf"/>
</dbReference>
<dbReference type="GO" id="GO:0003676">
    <property type="term" value="F:nucleic acid binding"/>
    <property type="evidence" value="ECO:0007669"/>
    <property type="project" value="InterPro"/>
</dbReference>
<evidence type="ECO:0000313" key="2">
    <source>
        <dbReference type="EMBL" id="SJZ46941.1"/>
    </source>
</evidence>
<evidence type="ECO:0000313" key="3">
    <source>
        <dbReference type="Proteomes" id="UP000191153"/>
    </source>
</evidence>
<dbReference type="SUPFAM" id="SSF53098">
    <property type="entry name" value="Ribonuclease H-like"/>
    <property type="match status" value="1"/>
</dbReference>
<dbReference type="Pfam" id="PF01693">
    <property type="entry name" value="Cauli_VI"/>
    <property type="match status" value="1"/>
</dbReference>
<dbReference type="Gene3D" id="3.40.970.10">
    <property type="entry name" value="Ribonuclease H1, N-terminal domain"/>
    <property type="match status" value="1"/>
</dbReference>
<feature type="domain" description="Ribonuclease H1 N-terminal" evidence="1">
    <location>
        <begin position="14"/>
        <end position="48"/>
    </location>
</feature>
<accession>A0A1T4KX20</accession>
<sequence length="206" mass="23194">MGKKFYAYVLIEENSNGIVDSWDLCKEIITGKKTRYKSFKKLEEAKDWLSKGGVYEDKKALKEELKKSLREGVFFDAGTGRGIGVEVRVTDIKGLSYLPKHLPSNMVNEFGNFLAPDYSTNNYGELIGLFLAIDIALKENLKEIFGDSKLVIDYWSKGAFKKDNLNDKTVSLIEKVILKRKNFESLGGKISHVSGDINPADLGFHK</sequence>
<dbReference type="Gene3D" id="3.30.420.10">
    <property type="entry name" value="Ribonuclease H-like superfamily/Ribonuclease H"/>
    <property type="match status" value="1"/>
</dbReference>
<protein>
    <submittedName>
        <fullName evidence="2">Ribonuclease HI</fullName>
    </submittedName>
</protein>
<dbReference type="InterPro" id="IPR012337">
    <property type="entry name" value="RNaseH-like_sf"/>
</dbReference>
<dbReference type="RefSeq" id="WP_078693170.1">
    <property type="nucleotide sequence ID" value="NZ_FUWX01000005.1"/>
</dbReference>
<gene>
    <name evidence="2" type="ORF">SAMN02745174_00637</name>
</gene>
<name>A0A1T4KX20_9FUSO</name>
<keyword evidence="3" id="KW-1185">Reference proteome</keyword>